<organism evidence="1 2">
    <name type="scientific">Diatraea saccharalis</name>
    <name type="common">sugarcane borer</name>
    <dbReference type="NCBI Taxonomy" id="40085"/>
    <lineage>
        <taxon>Eukaryota</taxon>
        <taxon>Metazoa</taxon>
        <taxon>Ecdysozoa</taxon>
        <taxon>Arthropoda</taxon>
        <taxon>Hexapoda</taxon>
        <taxon>Insecta</taxon>
        <taxon>Pterygota</taxon>
        <taxon>Neoptera</taxon>
        <taxon>Endopterygota</taxon>
        <taxon>Lepidoptera</taxon>
        <taxon>Glossata</taxon>
        <taxon>Ditrysia</taxon>
        <taxon>Pyraloidea</taxon>
        <taxon>Crambidae</taxon>
        <taxon>Crambinae</taxon>
        <taxon>Diatraea</taxon>
    </lineage>
</organism>
<dbReference type="Proteomes" id="UP001153714">
    <property type="component" value="Chromosome 1"/>
</dbReference>
<evidence type="ECO:0000313" key="2">
    <source>
        <dbReference type="Proteomes" id="UP001153714"/>
    </source>
</evidence>
<dbReference type="OrthoDB" id="7452137at2759"/>
<protein>
    <submittedName>
        <fullName evidence="1">Uncharacterized protein</fullName>
    </submittedName>
</protein>
<reference evidence="1" key="2">
    <citation type="submission" date="2022-10" db="EMBL/GenBank/DDBJ databases">
        <authorList>
            <consortium name="ENA_rothamsted_submissions"/>
            <consortium name="culmorum"/>
            <person name="King R."/>
        </authorList>
    </citation>
    <scope>NUCLEOTIDE SEQUENCE</scope>
</reference>
<reference evidence="1" key="1">
    <citation type="submission" date="2021-12" db="EMBL/GenBank/DDBJ databases">
        <authorList>
            <person name="King R."/>
        </authorList>
    </citation>
    <scope>NUCLEOTIDE SEQUENCE</scope>
</reference>
<name>A0A9N9QSL9_9NEOP</name>
<gene>
    <name evidence="1" type="ORF">DIATSA_LOCUS91</name>
</gene>
<keyword evidence="2" id="KW-1185">Reference proteome</keyword>
<dbReference type="EMBL" id="OU893332">
    <property type="protein sequence ID" value="CAG9781773.1"/>
    <property type="molecule type" value="Genomic_DNA"/>
</dbReference>
<accession>A0A9N9QSL9</accession>
<proteinExistence type="predicted"/>
<evidence type="ECO:0000313" key="1">
    <source>
        <dbReference type="EMBL" id="CAG9781773.1"/>
    </source>
</evidence>
<dbReference type="AlphaFoldDB" id="A0A9N9QSL9"/>
<sequence>MSTTVTISGNTSELISYFQPPLHLSDQYECGLLYFSVINSTSNVISNRNLSIIRIECDLVNGSYCNGLQTHFIHEFVSDTAPDHSYVEIPRSIIYFPINKNIIPCISVRIIDQLGHCISFGEKQNIELRLHLRKTK</sequence>